<keyword evidence="5 10" id="KW-0472">Membrane</keyword>
<reference evidence="12" key="1">
    <citation type="submission" date="2021-02" db="EMBL/GenBank/DDBJ databases">
        <authorList>
            <person name="Nowell W R."/>
        </authorList>
    </citation>
    <scope>NUCLEOTIDE SEQUENCE</scope>
</reference>
<feature type="transmembrane region" description="Helical" evidence="10">
    <location>
        <begin position="76"/>
        <end position="98"/>
    </location>
</feature>
<protein>
    <recommendedName>
        <fullName evidence="11">G-protein coupled receptors family 1 profile domain-containing protein</fullName>
    </recommendedName>
</protein>
<dbReference type="PANTHER" id="PTHR45695">
    <property type="entry name" value="LEUCOKININ RECEPTOR-RELATED"/>
    <property type="match status" value="1"/>
</dbReference>
<keyword evidence="3 10" id="KW-1133">Transmembrane helix</keyword>
<dbReference type="Gene3D" id="1.20.1070.10">
    <property type="entry name" value="Rhodopsin 7-helix transmembrane proteins"/>
    <property type="match status" value="2"/>
</dbReference>
<evidence type="ECO:0000256" key="9">
    <source>
        <dbReference type="SAM" id="MobiDB-lite"/>
    </source>
</evidence>
<gene>
    <name evidence="12" type="ORF">GPM918_LOCUS16272</name>
    <name evidence="13" type="ORF">SRO942_LOCUS16272</name>
</gene>
<dbReference type="Proteomes" id="UP000681722">
    <property type="component" value="Unassembled WGS sequence"/>
</dbReference>
<dbReference type="PANTHER" id="PTHR45695:SF9">
    <property type="entry name" value="LEUCOKININ RECEPTOR"/>
    <property type="match status" value="1"/>
</dbReference>
<evidence type="ECO:0000256" key="2">
    <source>
        <dbReference type="ARBA" id="ARBA00022692"/>
    </source>
</evidence>
<dbReference type="GO" id="GO:0004930">
    <property type="term" value="F:G protein-coupled receptor activity"/>
    <property type="evidence" value="ECO:0007669"/>
    <property type="project" value="UniProtKB-KW"/>
</dbReference>
<feature type="compositionally biased region" description="Low complexity" evidence="9">
    <location>
        <begin position="332"/>
        <end position="369"/>
    </location>
</feature>
<evidence type="ECO:0000256" key="10">
    <source>
        <dbReference type="SAM" id="Phobius"/>
    </source>
</evidence>
<dbReference type="PROSITE" id="PS00237">
    <property type="entry name" value="G_PROTEIN_RECEP_F1_1"/>
    <property type="match status" value="1"/>
</dbReference>
<evidence type="ECO:0000256" key="6">
    <source>
        <dbReference type="ARBA" id="ARBA00023170"/>
    </source>
</evidence>
<feature type="transmembrane region" description="Helical" evidence="10">
    <location>
        <begin position="162"/>
        <end position="182"/>
    </location>
</feature>
<dbReference type="EMBL" id="CAJOBC010004242">
    <property type="protein sequence ID" value="CAF3820349.1"/>
    <property type="molecule type" value="Genomic_DNA"/>
</dbReference>
<comment type="subcellular location">
    <subcellularLocation>
        <location evidence="1">Membrane</location>
        <topology evidence="1">Multi-pass membrane protein</topology>
    </subcellularLocation>
</comment>
<keyword evidence="4 8" id="KW-0297">G-protein coupled receptor</keyword>
<feature type="transmembrane region" description="Helical" evidence="10">
    <location>
        <begin position="40"/>
        <end position="64"/>
    </location>
</feature>
<keyword evidence="14" id="KW-1185">Reference proteome</keyword>
<feature type="compositionally biased region" description="Low complexity" evidence="9">
    <location>
        <begin position="555"/>
        <end position="572"/>
    </location>
</feature>
<dbReference type="Pfam" id="PF00001">
    <property type="entry name" value="7tm_1"/>
    <property type="match status" value="1"/>
</dbReference>
<dbReference type="InterPro" id="IPR017452">
    <property type="entry name" value="GPCR_Rhodpsn_7TM"/>
</dbReference>
<keyword evidence="2 8" id="KW-0812">Transmembrane</keyword>
<accession>A0A814KEK5</accession>
<feature type="non-terminal residue" evidence="12">
    <location>
        <position position="1"/>
    </location>
</feature>
<keyword evidence="7 8" id="KW-0807">Transducer</keyword>
<evidence type="ECO:0000256" key="4">
    <source>
        <dbReference type="ARBA" id="ARBA00023040"/>
    </source>
</evidence>
<name>A0A814KEK5_9BILA</name>
<feature type="region of interest" description="Disordered" evidence="9">
    <location>
        <begin position="313"/>
        <end position="407"/>
    </location>
</feature>
<dbReference type="SUPFAM" id="SSF81321">
    <property type="entry name" value="Family A G protein-coupled receptor-like"/>
    <property type="match status" value="1"/>
</dbReference>
<dbReference type="GO" id="GO:0005886">
    <property type="term" value="C:plasma membrane"/>
    <property type="evidence" value="ECO:0007669"/>
    <property type="project" value="TreeGrafter"/>
</dbReference>
<comment type="caution">
    <text evidence="12">The sequence shown here is derived from an EMBL/GenBank/DDBJ whole genome shotgun (WGS) entry which is preliminary data.</text>
</comment>
<dbReference type="InterPro" id="IPR000276">
    <property type="entry name" value="GPCR_Rhodpsn"/>
</dbReference>
<evidence type="ECO:0000256" key="3">
    <source>
        <dbReference type="ARBA" id="ARBA00022989"/>
    </source>
</evidence>
<feature type="transmembrane region" description="Helical" evidence="10">
    <location>
        <begin position="118"/>
        <end position="141"/>
    </location>
</feature>
<evidence type="ECO:0000256" key="8">
    <source>
        <dbReference type="RuleBase" id="RU000688"/>
    </source>
</evidence>
<feature type="region of interest" description="Disordered" evidence="9">
    <location>
        <begin position="551"/>
        <end position="572"/>
    </location>
</feature>
<feature type="compositionally biased region" description="Low complexity" evidence="9">
    <location>
        <begin position="314"/>
        <end position="323"/>
    </location>
</feature>
<evidence type="ECO:0000259" key="11">
    <source>
        <dbReference type="PROSITE" id="PS50262"/>
    </source>
</evidence>
<dbReference type="OrthoDB" id="10037617at2759"/>
<evidence type="ECO:0000256" key="5">
    <source>
        <dbReference type="ARBA" id="ARBA00023136"/>
    </source>
</evidence>
<feature type="compositionally biased region" description="Basic residues" evidence="9">
    <location>
        <begin position="397"/>
        <end position="407"/>
    </location>
</feature>
<dbReference type="Proteomes" id="UP000663829">
    <property type="component" value="Unassembled WGS sequence"/>
</dbReference>
<evidence type="ECO:0000256" key="1">
    <source>
        <dbReference type="ARBA" id="ARBA00004141"/>
    </source>
</evidence>
<feature type="transmembrane region" description="Helical" evidence="10">
    <location>
        <begin position="208"/>
        <end position="233"/>
    </location>
</feature>
<keyword evidence="6 8" id="KW-0675">Receptor</keyword>
<dbReference type="SMART" id="SM01381">
    <property type="entry name" value="7TM_GPCR_Srsx"/>
    <property type="match status" value="1"/>
</dbReference>
<organism evidence="12 14">
    <name type="scientific">Didymodactylos carnosus</name>
    <dbReference type="NCBI Taxonomy" id="1234261"/>
    <lineage>
        <taxon>Eukaryota</taxon>
        <taxon>Metazoa</taxon>
        <taxon>Spiralia</taxon>
        <taxon>Gnathifera</taxon>
        <taxon>Rotifera</taxon>
        <taxon>Eurotatoria</taxon>
        <taxon>Bdelloidea</taxon>
        <taxon>Philodinida</taxon>
        <taxon>Philodinidae</taxon>
        <taxon>Didymodactylos</taxon>
    </lineage>
</organism>
<evidence type="ECO:0000256" key="7">
    <source>
        <dbReference type="ARBA" id="ARBA00023224"/>
    </source>
</evidence>
<comment type="similarity">
    <text evidence="8">Belongs to the G-protein coupled receptor 1 family.</text>
</comment>
<dbReference type="PROSITE" id="PS50262">
    <property type="entry name" value="G_PROTEIN_RECEP_F1_2"/>
    <property type="match status" value="1"/>
</dbReference>
<evidence type="ECO:0000313" key="14">
    <source>
        <dbReference type="Proteomes" id="UP000663829"/>
    </source>
</evidence>
<feature type="transmembrane region" description="Helical" evidence="10">
    <location>
        <begin position="435"/>
        <end position="453"/>
    </location>
</feature>
<feature type="transmembrane region" description="Helical" evidence="10">
    <location>
        <begin position="473"/>
        <end position="495"/>
    </location>
</feature>
<dbReference type="PRINTS" id="PR00237">
    <property type="entry name" value="GPCRRHODOPSN"/>
</dbReference>
<sequence length="572" mass="65300">MDTINYTNYSKSTQTIGVLGGSGHSGQGGGGSDNEWLGRITNILCLVIFVLAVLGNFLALLVMFGNRKPIRSATNLFLVNLACSDLLRSVFMPFTIVARMQRDWYFKYGDILCKIIPVVQGLSVAVGVFTLVCISIERYIAICRPLLILKLQSLPLGSLMNGLILAAIWFIGALTAIPNIYLHELKLLKSGTHKCEKAPVKEFKDTTYMMAVFVLYFLIPMIVMLVLYTLIGCKMYKNSTAMKMRSFQSSYQSKNRSSSSSPPQPSPLFCSNFNGDVCPSNTQTYSYENLPFTNNAKSGVVYYNSNHNFRRLSSRMSSHSNNSRSDDETYYNNNNNINSNNNPSLTSSSRSRIGGSNDSKPSQTTLQQKRQQRFQRTRTTSNPIFQLHSKDSNSSQHNHHHSKHSPSRFHRFLNTFRRSSSSTHAYRLDKNRRKALKILIVIILEFFICWTPLFIYHTAGTFNKNIYKQVPNVIVNLILLFSFASATCNPFTYYFMSKRYRLALYEYITCKICFTNVKKKNSQQLMLALQQHNQFLNNIYQHQQKRLLQNGYESNHNNNNNNNINNNNINTN</sequence>
<dbReference type="AlphaFoldDB" id="A0A814KEK5"/>
<evidence type="ECO:0000313" key="12">
    <source>
        <dbReference type="EMBL" id="CAF1050786.1"/>
    </source>
</evidence>
<evidence type="ECO:0000313" key="13">
    <source>
        <dbReference type="EMBL" id="CAF3820349.1"/>
    </source>
</evidence>
<feature type="domain" description="G-protein coupled receptors family 1 profile" evidence="11">
    <location>
        <begin position="55"/>
        <end position="493"/>
    </location>
</feature>
<dbReference type="EMBL" id="CAJNOQ010004242">
    <property type="protein sequence ID" value="CAF1050786.1"/>
    <property type="molecule type" value="Genomic_DNA"/>
</dbReference>
<proteinExistence type="inferred from homology"/>